<reference evidence="7" key="1">
    <citation type="submission" date="2016-11" db="EMBL/GenBank/DDBJ databases">
        <authorList>
            <person name="Varghese N."/>
            <person name="Submissions S."/>
        </authorList>
    </citation>
    <scope>NUCLEOTIDE SEQUENCE [LARGE SCALE GENOMIC DNA]</scope>
    <source>
        <strain evidence="7">Sac-22</strain>
    </source>
</reference>
<dbReference type="GO" id="GO:0051287">
    <property type="term" value="F:NAD binding"/>
    <property type="evidence" value="ECO:0007669"/>
    <property type="project" value="InterPro"/>
</dbReference>
<dbReference type="PANTHER" id="PTHR43580:SF2">
    <property type="entry name" value="CYTOKINE-LIKE NUCLEAR FACTOR N-PAC"/>
    <property type="match status" value="1"/>
</dbReference>
<keyword evidence="2" id="KW-0520">NAD</keyword>
<dbReference type="InterPro" id="IPR006115">
    <property type="entry name" value="6PGDH_NADP-bd"/>
</dbReference>
<dbReference type="GO" id="GO:0016491">
    <property type="term" value="F:oxidoreductase activity"/>
    <property type="evidence" value="ECO:0007669"/>
    <property type="project" value="UniProtKB-KW"/>
</dbReference>
<evidence type="ECO:0000313" key="7">
    <source>
        <dbReference type="Proteomes" id="UP000184339"/>
    </source>
</evidence>
<proteinExistence type="predicted"/>
<evidence type="ECO:0000256" key="3">
    <source>
        <dbReference type="PIRSR" id="PIRSR000103-1"/>
    </source>
</evidence>
<evidence type="ECO:0000256" key="1">
    <source>
        <dbReference type="ARBA" id="ARBA00023002"/>
    </source>
</evidence>
<protein>
    <submittedName>
        <fullName evidence="6">3-hydroxyisobutyrate dehydrogenase</fullName>
    </submittedName>
</protein>
<keyword evidence="7" id="KW-1185">Reference proteome</keyword>
<dbReference type="InterPro" id="IPR008927">
    <property type="entry name" value="6-PGluconate_DH-like_C_sf"/>
</dbReference>
<dbReference type="GO" id="GO:0050661">
    <property type="term" value="F:NADP binding"/>
    <property type="evidence" value="ECO:0007669"/>
    <property type="project" value="InterPro"/>
</dbReference>
<feature type="domain" description="6-phosphogluconate dehydrogenase NADP-binding" evidence="4">
    <location>
        <begin position="3"/>
        <end position="154"/>
    </location>
</feature>
<dbReference type="InterPro" id="IPR051265">
    <property type="entry name" value="HIBADH-related_NP60_sf"/>
</dbReference>
<dbReference type="PANTHER" id="PTHR43580">
    <property type="entry name" value="OXIDOREDUCTASE GLYR1-RELATED"/>
    <property type="match status" value="1"/>
</dbReference>
<dbReference type="RefSeq" id="WP_072787262.1">
    <property type="nucleotide sequence ID" value="NZ_FRCX01000009.1"/>
</dbReference>
<dbReference type="AlphaFoldDB" id="A0A1M7R278"/>
<dbReference type="InterPro" id="IPR015815">
    <property type="entry name" value="HIBADH-related"/>
</dbReference>
<feature type="domain" description="3-hydroxyisobutyrate dehydrogenase-like NAD-binding" evidence="5">
    <location>
        <begin position="163"/>
        <end position="275"/>
    </location>
</feature>
<dbReference type="SUPFAM" id="SSF48179">
    <property type="entry name" value="6-phosphogluconate dehydrogenase C-terminal domain-like"/>
    <property type="match status" value="1"/>
</dbReference>
<dbReference type="InterPro" id="IPR029154">
    <property type="entry name" value="HIBADH-like_NADP-bd"/>
</dbReference>
<evidence type="ECO:0000313" key="6">
    <source>
        <dbReference type="EMBL" id="SHN38816.1"/>
    </source>
</evidence>
<gene>
    <name evidence="6" type="ORF">SAMN05192549_109197</name>
</gene>
<keyword evidence="1" id="KW-0560">Oxidoreductase</keyword>
<name>A0A1M7R278_9BURK</name>
<dbReference type="STRING" id="551987.SAMN05192549_109197"/>
<dbReference type="Pfam" id="PF03446">
    <property type="entry name" value="NAD_binding_2"/>
    <property type="match status" value="1"/>
</dbReference>
<dbReference type="InterPro" id="IPR013328">
    <property type="entry name" value="6PGD_dom2"/>
</dbReference>
<dbReference type="SUPFAM" id="SSF51735">
    <property type="entry name" value="NAD(P)-binding Rossmann-fold domains"/>
    <property type="match status" value="1"/>
</dbReference>
<dbReference type="PIRSF" id="PIRSF000103">
    <property type="entry name" value="HIBADH"/>
    <property type="match status" value="1"/>
</dbReference>
<evidence type="ECO:0000256" key="2">
    <source>
        <dbReference type="ARBA" id="ARBA00023027"/>
    </source>
</evidence>
<sequence length="284" mass="29880">MRVSFIGIGSMGAAMVPHLVRAGHSVSVWNRNRAAAEAIDGVTVLDTPAQAFQSDAVMTMLANDDAVRSVILDSGALAGASQSCVHIMMATISLALVDELAQRHKDAGVAYVSAPVFGVPAAAADAQLNVLAAGDPQVIARIQPLLDVVGRKTWRLGDDPKRANVVKISGNMMIAQAFTAMGEAAHLSESYGVSAADLLEVLTNTIFSSPSYQRYGGFIAANTFEPGFRLPLGLKDVNLALSAAEAKGALLPVARQVRENMQEALRAGLEDSDWSVAATIRRKL</sequence>
<dbReference type="Pfam" id="PF14833">
    <property type="entry name" value="NAD_binding_11"/>
    <property type="match status" value="1"/>
</dbReference>
<dbReference type="InterPro" id="IPR036291">
    <property type="entry name" value="NAD(P)-bd_dom_sf"/>
</dbReference>
<feature type="active site" evidence="3">
    <location>
        <position position="167"/>
    </location>
</feature>
<evidence type="ECO:0000259" key="5">
    <source>
        <dbReference type="Pfam" id="PF14833"/>
    </source>
</evidence>
<dbReference type="Gene3D" id="3.40.50.720">
    <property type="entry name" value="NAD(P)-binding Rossmann-like Domain"/>
    <property type="match status" value="1"/>
</dbReference>
<dbReference type="EMBL" id="FRCX01000009">
    <property type="protein sequence ID" value="SHN38816.1"/>
    <property type="molecule type" value="Genomic_DNA"/>
</dbReference>
<organism evidence="6 7">
    <name type="scientific">Duganella sacchari</name>
    <dbReference type="NCBI Taxonomy" id="551987"/>
    <lineage>
        <taxon>Bacteria</taxon>
        <taxon>Pseudomonadati</taxon>
        <taxon>Pseudomonadota</taxon>
        <taxon>Betaproteobacteria</taxon>
        <taxon>Burkholderiales</taxon>
        <taxon>Oxalobacteraceae</taxon>
        <taxon>Telluria group</taxon>
        <taxon>Duganella</taxon>
    </lineage>
</organism>
<dbReference type="Gene3D" id="1.10.1040.10">
    <property type="entry name" value="N-(1-d-carboxylethyl)-l-norvaline Dehydrogenase, domain 2"/>
    <property type="match status" value="1"/>
</dbReference>
<evidence type="ECO:0000259" key="4">
    <source>
        <dbReference type="Pfam" id="PF03446"/>
    </source>
</evidence>
<dbReference type="Proteomes" id="UP000184339">
    <property type="component" value="Unassembled WGS sequence"/>
</dbReference>
<accession>A0A1M7R278</accession>
<dbReference type="OrthoDB" id="9777604at2"/>